<keyword evidence="2" id="KW-1185">Reference proteome</keyword>
<protein>
    <submittedName>
        <fullName evidence="1">Uncharacterized protein</fullName>
    </submittedName>
</protein>
<evidence type="ECO:0000313" key="2">
    <source>
        <dbReference type="Proteomes" id="UP001218218"/>
    </source>
</evidence>
<reference evidence="1" key="1">
    <citation type="submission" date="2023-03" db="EMBL/GenBank/DDBJ databases">
        <title>Massive genome expansion in bonnet fungi (Mycena s.s.) driven by repeated elements and novel gene families across ecological guilds.</title>
        <authorList>
            <consortium name="Lawrence Berkeley National Laboratory"/>
            <person name="Harder C.B."/>
            <person name="Miyauchi S."/>
            <person name="Viragh M."/>
            <person name="Kuo A."/>
            <person name="Thoen E."/>
            <person name="Andreopoulos B."/>
            <person name="Lu D."/>
            <person name="Skrede I."/>
            <person name="Drula E."/>
            <person name="Henrissat B."/>
            <person name="Morin E."/>
            <person name="Kohler A."/>
            <person name="Barry K."/>
            <person name="LaButti K."/>
            <person name="Morin E."/>
            <person name="Salamov A."/>
            <person name="Lipzen A."/>
            <person name="Mereny Z."/>
            <person name="Hegedus B."/>
            <person name="Baldrian P."/>
            <person name="Stursova M."/>
            <person name="Weitz H."/>
            <person name="Taylor A."/>
            <person name="Grigoriev I.V."/>
            <person name="Nagy L.G."/>
            <person name="Martin F."/>
            <person name="Kauserud H."/>
        </authorList>
    </citation>
    <scope>NUCLEOTIDE SEQUENCE</scope>
    <source>
        <strain evidence="1">CBHHK002</strain>
    </source>
</reference>
<dbReference type="AlphaFoldDB" id="A0AAD7ETT4"/>
<evidence type="ECO:0000313" key="1">
    <source>
        <dbReference type="EMBL" id="KAJ7348523.1"/>
    </source>
</evidence>
<sequence length="154" mass="16494">MPSPHLFSCLLHPPHSTLPLLSSIRCLLLRQALHHAVHVNSALLRLCCILTAATARAAQPPLSTLFIQRTLHTIQAPSVTRTSSGSNSGEAEGFGGGRIVHVQPLLLLSDLFCPIMGTIEIVWENELCMFCRASNGVVVAYAGGMGSGEVEETR</sequence>
<organism evidence="1 2">
    <name type="scientific">Mycena albidolilacea</name>
    <dbReference type="NCBI Taxonomy" id="1033008"/>
    <lineage>
        <taxon>Eukaryota</taxon>
        <taxon>Fungi</taxon>
        <taxon>Dikarya</taxon>
        <taxon>Basidiomycota</taxon>
        <taxon>Agaricomycotina</taxon>
        <taxon>Agaricomycetes</taxon>
        <taxon>Agaricomycetidae</taxon>
        <taxon>Agaricales</taxon>
        <taxon>Marasmiineae</taxon>
        <taxon>Mycenaceae</taxon>
        <taxon>Mycena</taxon>
    </lineage>
</organism>
<dbReference type="Proteomes" id="UP001218218">
    <property type="component" value="Unassembled WGS sequence"/>
</dbReference>
<gene>
    <name evidence="1" type="ORF">DFH08DRAFT_808258</name>
</gene>
<comment type="caution">
    <text evidence="1">The sequence shown here is derived from an EMBL/GenBank/DDBJ whole genome shotgun (WGS) entry which is preliminary data.</text>
</comment>
<accession>A0AAD7ETT4</accession>
<proteinExistence type="predicted"/>
<dbReference type="EMBL" id="JARIHO010000017">
    <property type="protein sequence ID" value="KAJ7348523.1"/>
    <property type="molecule type" value="Genomic_DNA"/>
</dbReference>
<name>A0AAD7ETT4_9AGAR</name>